<sequence>MEGKNFGAIAGRHDFKVQQLDKKMVSAGKTDYVILLPEQPTWQEEYAARELQYFFELATGIGLPTLREGGQIPVHFISVGNTRAAEKVCVERSVFGESGCRVLTDGENYLLKGGEYGVIYAVYDLLGCILGLEIFSAKTISLRRNVKDLCLYALDITDIPDFRFRSPSHRYIKKNETLKHRFRMLELEKMLGGEGGPYHNNFNFVPPEKFREKHPYWYSDDGCQMCYTAHGDEKELELLVEEAAAAICRYIRSDPDMPYIAFNHQDNFEWCTCPACTALKEKYGGANSASAAIFLNRVRRKIQEWFDGEGKAFDKGQKLVFFAYHGTNKPPVCYNETSDTFELIDSEVVLKNVIPWFAETNADYTCPLTEGEVNLPVARNMRGWKLLSDEFLFWTYGTNFSNYLAPYYSFQATQDTYRFAKEQGAGMIFDECQIDTEACTGWEELKAYVSRKLAWNTEEDTKQLTEDFFRASYGCAWERMLKVFREYLDWGREQVLRGFSGFRSEFIDPVYKLYWSREMLERWDAEMSGALQDVQQEKDEKQRSVLTRNIVLERASVRYLLASVFADDMAAADLQKAREAAKKDITDSGITNFCERHPIGELFEKWGV</sequence>
<dbReference type="Proteomes" id="UP000824204">
    <property type="component" value="Unassembled WGS sequence"/>
</dbReference>
<comment type="caution">
    <text evidence="1">The sequence shown here is derived from an EMBL/GenBank/DDBJ whole genome shotgun (WGS) entry which is preliminary data.</text>
</comment>
<dbReference type="AlphaFoldDB" id="A0A9D1V7V8"/>
<organism evidence="1 2">
    <name type="scientific">Candidatus Borkfalkia faecipullorum</name>
    <dbReference type="NCBI Taxonomy" id="2838510"/>
    <lineage>
        <taxon>Bacteria</taxon>
        <taxon>Bacillati</taxon>
        <taxon>Bacillota</taxon>
        <taxon>Clostridia</taxon>
        <taxon>Christensenellales</taxon>
        <taxon>Christensenellaceae</taxon>
        <taxon>Candidatus Borkfalkia</taxon>
    </lineage>
</organism>
<accession>A0A9D1V7V8</accession>
<proteinExistence type="predicted"/>
<evidence type="ECO:0000313" key="2">
    <source>
        <dbReference type="Proteomes" id="UP000824204"/>
    </source>
</evidence>
<reference evidence="1" key="1">
    <citation type="journal article" date="2021" name="PeerJ">
        <title>Extensive microbial diversity within the chicken gut microbiome revealed by metagenomics and culture.</title>
        <authorList>
            <person name="Gilroy R."/>
            <person name="Ravi A."/>
            <person name="Getino M."/>
            <person name="Pursley I."/>
            <person name="Horton D.L."/>
            <person name="Alikhan N.F."/>
            <person name="Baker D."/>
            <person name="Gharbi K."/>
            <person name="Hall N."/>
            <person name="Watson M."/>
            <person name="Adriaenssens E.M."/>
            <person name="Foster-Nyarko E."/>
            <person name="Jarju S."/>
            <person name="Secka A."/>
            <person name="Antonio M."/>
            <person name="Oren A."/>
            <person name="Chaudhuri R.R."/>
            <person name="La Ragione R."/>
            <person name="Hildebrand F."/>
            <person name="Pallen M.J."/>
        </authorList>
    </citation>
    <scope>NUCLEOTIDE SEQUENCE</scope>
    <source>
        <strain evidence="1">811</strain>
    </source>
</reference>
<dbReference type="Pfam" id="PF16126">
    <property type="entry name" value="DUF4838"/>
    <property type="match status" value="1"/>
</dbReference>
<reference evidence="1" key="2">
    <citation type="submission" date="2021-04" db="EMBL/GenBank/DDBJ databases">
        <authorList>
            <person name="Gilroy R."/>
        </authorList>
    </citation>
    <scope>NUCLEOTIDE SEQUENCE</scope>
    <source>
        <strain evidence="1">811</strain>
    </source>
</reference>
<gene>
    <name evidence="1" type="ORF">H9741_04700</name>
</gene>
<protein>
    <submittedName>
        <fullName evidence="1">DUF4838 domain-containing protein</fullName>
    </submittedName>
</protein>
<dbReference type="PANTHER" id="PTHR47406:SF2">
    <property type="entry name" value="ALPHA GLUCURONIDASE N-TERMINAL DOMAIN-CONTAINING PROTEIN"/>
    <property type="match status" value="1"/>
</dbReference>
<dbReference type="InterPro" id="IPR032287">
    <property type="entry name" value="DUF4838"/>
</dbReference>
<name>A0A9D1V7V8_9FIRM</name>
<dbReference type="EMBL" id="DXFX01000058">
    <property type="protein sequence ID" value="HIX07746.1"/>
    <property type="molecule type" value="Genomic_DNA"/>
</dbReference>
<evidence type="ECO:0000313" key="1">
    <source>
        <dbReference type="EMBL" id="HIX07746.1"/>
    </source>
</evidence>
<dbReference type="PANTHER" id="PTHR47406">
    <property type="entry name" value="COAGULATION FACTOR 5/8 TYPE, C-TERMINAL"/>
    <property type="match status" value="1"/>
</dbReference>